<sequence length="282" mass="31557">MKQRSTFVLFVCIFLLVCDIDCRPDEKDTEEEGSSAKDGLILPEHEHRLEKEADQLHGKEKEDKMKHTSDSHEHIRQRRQANVTKQVPQSQQPGIAGGTTYIRWGRTSCPEGTHLIYNGIPAGSWYKHTGSGSNYLCLPHHPVWGNHNDGFQSHSYIYGVEMQLDSNDPFLKTNTPETARLNQETAVCALCYVPTRATTVMIPAMKACPVGWTKEYNGYIMSDHHGNHRSEYVCVDEAPEVNEGGEGDQNGALWYVVESGCGTLPCPNYVSGRELTCVVCTK</sequence>
<dbReference type="GO" id="GO:0005615">
    <property type="term" value="C:extracellular space"/>
    <property type="evidence" value="ECO:0007669"/>
    <property type="project" value="TreeGrafter"/>
</dbReference>
<dbReference type="PANTHER" id="PTHR24024">
    <property type="entry name" value="PULMONARY SURFACTANT-ASSOCIATED PROTEIN A"/>
    <property type="match status" value="1"/>
</dbReference>
<organism evidence="3 4">
    <name type="scientific">Lingula anatina</name>
    <name type="common">Brachiopod</name>
    <name type="synonym">Lingula unguis</name>
    <dbReference type="NCBI Taxonomy" id="7574"/>
    <lineage>
        <taxon>Eukaryota</taxon>
        <taxon>Metazoa</taxon>
        <taxon>Spiralia</taxon>
        <taxon>Lophotrochozoa</taxon>
        <taxon>Brachiopoda</taxon>
        <taxon>Linguliformea</taxon>
        <taxon>Lingulata</taxon>
        <taxon>Lingulida</taxon>
        <taxon>Linguloidea</taxon>
        <taxon>Lingulidae</taxon>
        <taxon>Lingula</taxon>
    </lineage>
</organism>
<proteinExistence type="predicted"/>
<feature type="region of interest" description="Disordered" evidence="1">
    <location>
        <begin position="26"/>
        <end position="97"/>
    </location>
</feature>
<keyword evidence="3" id="KW-1185">Reference proteome</keyword>
<feature type="signal peptide" evidence="2">
    <location>
        <begin position="1"/>
        <end position="22"/>
    </location>
</feature>
<accession>A0A1S3JC38</accession>
<evidence type="ECO:0000313" key="3">
    <source>
        <dbReference type="Proteomes" id="UP000085678"/>
    </source>
</evidence>
<evidence type="ECO:0000256" key="1">
    <source>
        <dbReference type="SAM" id="MobiDB-lite"/>
    </source>
</evidence>
<protein>
    <submittedName>
        <fullName evidence="4">Uncharacterized protein LOC106171824</fullName>
    </submittedName>
</protein>
<dbReference type="InterPro" id="IPR051077">
    <property type="entry name" value="Ca-dependent_lectin"/>
</dbReference>
<feature type="compositionally biased region" description="Basic and acidic residues" evidence="1">
    <location>
        <begin position="43"/>
        <end position="74"/>
    </location>
</feature>
<feature type="chain" id="PRO_5010353128" evidence="2">
    <location>
        <begin position="23"/>
        <end position="282"/>
    </location>
</feature>
<dbReference type="RefSeq" id="XP_013407751.1">
    <property type="nucleotide sequence ID" value="XM_013552297.1"/>
</dbReference>
<keyword evidence="2" id="KW-0732">Signal</keyword>
<reference evidence="4" key="1">
    <citation type="submission" date="2025-08" db="UniProtKB">
        <authorList>
            <consortium name="RefSeq"/>
        </authorList>
    </citation>
    <scope>IDENTIFICATION</scope>
    <source>
        <tissue evidence="4">Gonads</tissue>
    </source>
</reference>
<dbReference type="KEGG" id="lak:106171824"/>
<feature type="compositionally biased region" description="Polar residues" evidence="1">
    <location>
        <begin position="80"/>
        <end position="93"/>
    </location>
</feature>
<dbReference type="AlphaFoldDB" id="A0A1S3JC38"/>
<dbReference type="PANTHER" id="PTHR24024:SF18">
    <property type="entry name" value="SHORT-CHAIN COLLAGEN C4-LIKE"/>
    <property type="match status" value="1"/>
</dbReference>
<dbReference type="GeneID" id="106171824"/>
<dbReference type="InParanoid" id="A0A1S3JC38"/>
<evidence type="ECO:0000313" key="4">
    <source>
        <dbReference type="RefSeq" id="XP_013407751.1"/>
    </source>
</evidence>
<dbReference type="OrthoDB" id="6086925at2759"/>
<gene>
    <name evidence="4" type="primary">LOC106171824</name>
</gene>
<name>A0A1S3JC38_LINAN</name>
<dbReference type="Proteomes" id="UP000085678">
    <property type="component" value="Unplaced"/>
</dbReference>
<evidence type="ECO:0000256" key="2">
    <source>
        <dbReference type="SAM" id="SignalP"/>
    </source>
</evidence>